<feature type="signal peptide" evidence="2">
    <location>
        <begin position="1"/>
        <end position="21"/>
    </location>
</feature>
<dbReference type="RefSeq" id="XP_024331620.1">
    <property type="nucleotide sequence ID" value="XM_024473524.1"/>
</dbReference>
<proteinExistence type="predicted"/>
<dbReference type="EMBL" id="JPQZ01000010">
    <property type="protein sequence ID" value="KKO75878.1"/>
    <property type="molecule type" value="Genomic_DNA"/>
</dbReference>
<keyword evidence="4" id="KW-1185">Reference proteome</keyword>
<evidence type="ECO:0000256" key="2">
    <source>
        <dbReference type="SAM" id="SignalP"/>
    </source>
</evidence>
<evidence type="ECO:0000256" key="1">
    <source>
        <dbReference type="SAM" id="MobiDB-lite"/>
    </source>
</evidence>
<dbReference type="GeneID" id="36318418"/>
<feature type="compositionally biased region" description="Basic and acidic residues" evidence="1">
    <location>
        <begin position="50"/>
        <end position="84"/>
    </location>
</feature>
<name>A0A0F9WSR5_9MICR</name>
<sequence>MKLQNFTILLTLALFTGKACCGPLFGFNDSKKRSEDNPAQISEGTGKAEGQQKTEEESANPEKESANPEKESANPEKESEKTKEQTPGSEGSEKTEEQTPGSEGSEKTEEQTAGSEGTVGKKK</sequence>
<dbReference type="Proteomes" id="UP000034350">
    <property type="component" value="Unassembled WGS sequence"/>
</dbReference>
<keyword evidence="2" id="KW-0732">Signal</keyword>
<feature type="region of interest" description="Disordered" evidence="1">
    <location>
        <begin position="24"/>
        <end position="123"/>
    </location>
</feature>
<evidence type="ECO:0000313" key="4">
    <source>
        <dbReference type="Proteomes" id="UP000034350"/>
    </source>
</evidence>
<protein>
    <recommendedName>
        <fullName evidence="5">Secreted protein</fullName>
    </recommendedName>
</protein>
<dbReference type="VEuPathDB" id="MicrosporidiaDB:G9O61_00g002980"/>
<comment type="caution">
    <text evidence="3">The sequence shown here is derived from an EMBL/GenBank/DDBJ whole genome shotgun (WGS) entry which is preliminary data.</text>
</comment>
<dbReference type="AlphaFoldDB" id="A0A0F9WSR5"/>
<evidence type="ECO:0000313" key="3">
    <source>
        <dbReference type="EMBL" id="KKO75878.1"/>
    </source>
</evidence>
<organism evidence="3 4">
    <name type="scientific">Vairimorpha ceranae</name>
    <dbReference type="NCBI Taxonomy" id="40302"/>
    <lineage>
        <taxon>Eukaryota</taxon>
        <taxon>Fungi</taxon>
        <taxon>Fungi incertae sedis</taxon>
        <taxon>Microsporidia</taxon>
        <taxon>Nosematidae</taxon>
        <taxon>Vairimorpha</taxon>
    </lineage>
</organism>
<feature type="chain" id="PRO_5002529652" description="Secreted protein" evidence="2">
    <location>
        <begin position="22"/>
        <end position="123"/>
    </location>
</feature>
<gene>
    <name evidence="3" type="ORF">AAJ76_1000046466</name>
</gene>
<accession>A0A0F9WSR5</accession>
<evidence type="ECO:0008006" key="5">
    <source>
        <dbReference type="Google" id="ProtNLM"/>
    </source>
</evidence>
<dbReference type="VEuPathDB" id="MicrosporidiaDB:AAJ76_1000046466"/>
<reference evidence="3 4" key="1">
    <citation type="journal article" date="2015" name="Environ. Microbiol.">
        <title>Genome analyses suggest the presence of polyploidy and recent human-driven expansions in eight global populations of the honeybee pathogen Nosema ceranae.</title>
        <authorList>
            <person name="Pelin A."/>
            <person name="Selman M."/>
            <person name="Aris-Brosou S."/>
            <person name="Farinelli L."/>
            <person name="Corradi N."/>
        </authorList>
    </citation>
    <scope>NUCLEOTIDE SEQUENCE [LARGE SCALE GENOMIC DNA]</scope>
    <source>
        <strain evidence="3 4">PA08 1199</strain>
    </source>
</reference>